<evidence type="ECO:0000256" key="10">
    <source>
        <dbReference type="ARBA" id="ARBA00022729"/>
    </source>
</evidence>
<name>A0A1Y1KEA9_PHOPY</name>
<dbReference type="PANTHER" id="PTHR11533">
    <property type="entry name" value="PROTEASE M1 ZINC METALLOPROTEASE"/>
    <property type="match status" value="1"/>
</dbReference>
<evidence type="ECO:0000256" key="19">
    <source>
        <dbReference type="ARBA" id="ARBA00023288"/>
    </source>
</evidence>
<reference evidence="27" key="1">
    <citation type="journal article" date="2016" name="Sci. Rep.">
        <title>Molecular characterization of firefly nuptial gifts: a multi-omics approach sheds light on postcopulatory sexual selection.</title>
        <authorList>
            <person name="Al-Wathiqui N."/>
            <person name="Fallon T.R."/>
            <person name="South A."/>
            <person name="Weng J.K."/>
            <person name="Lewis S.M."/>
        </authorList>
    </citation>
    <scope>NUCLEOTIDE SEQUENCE</scope>
</reference>
<evidence type="ECO:0000256" key="12">
    <source>
        <dbReference type="ARBA" id="ARBA00022833"/>
    </source>
</evidence>
<dbReference type="GO" id="GO:0008270">
    <property type="term" value="F:zinc ion binding"/>
    <property type="evidence" value="ECO:0007669"/>
    <property type="project" value="UniProtKB-UniRule"/>
</dbReference>
<dbReference type="Gene3D" id="2.60.40.1730">
    <property type="entry name" value="tricorn interacting facor f3 domain"/>
    <property type="match status" value="1"/>
</dbReference>
<feature type="binding site" evidence="21">
    <location>
        <position position="414"/>
    </location>
    <ligand>
        <name>Zn(2+)</name>
        <dbReference type="ChEBI" id="CHEBI:29105"/>
        <note>catalytic</note>
    </ligand>
</feature>
<keyword evidence="29" id="KW-1185">Reference proteome</keyword>
<dbReference type="Pfam" id="PF11838">
    <property type="entry name" value="ERAP1_C"/>
    <property type="match status" value="1"/>
</dbReference>
<evidence type="ECO:0000256" key="1">
    <source>
        <dbReference type="ARBA" id="ARBA00000098"/>
    </source>
</evidence>
<dbReference type="PANTHER" id="PTHR11533:SF294">
    <property type="entry name" value="THYROTROPIN-RELEASING HORMONE-DEGRADING ECTOENZYME"/>
    <property type="match status" value="1"/>
</dbReference>
<dbReference type="Gene3D" id="2.60.40.1910">
    <property type="match status" value="1"/>
</dbReference>
<feature type="active site" description="Proton acceptor" evidence="20">
    <location>
        <position position="392"/>
    </location>
</feature>
<evidence type="ECO:0000256" key="7">
    <source>
        <dbReference type="ARBA" id="ARBA00022670"/>
    </source>
</evidence>
<evidence type="ECO:0000256" key="17">
    <source>
        <dbReference type="ARBA" id="ARBA00023157"/>
    </source>
</evidence>
<keyword evidence="12 21" id="KW-0862">Zinc</keyword>
<evidence type="ECO:0000256" key="15">
    <source>
        <dbReference type="ARBA" id="ARBA00023049"/>
    </source>
</evidence>
<feature type="binding site" evidence="21">
    <location>
        <position position="395"/>
    </location>
    <ligand>
        <name>Zn(2+)</name>
        <dbReference type="ChEBI" id="CHEBI:29105"/>
        <note>catalytic</note>
    </ligand>
</feature>
<keyword evidence="9 21" id="KW-0479">Metal-binding</keyword>
<evidence type="ECO:0000256" key="21">
    <source>
        <dbReference type="PIRSR" id="PIRSR634016-3"/>
    </source>
</evidence>
<dbReference type="FunFam" id="2.60.40.1730:FF:000012">
    <property type="entry name" value="Aminopeptidase N"/>
    <property type="match status" value="1"/>
</dbReference>
<evidence type="ECO:0000256" key="2">
    <source>
        <dbReference type="ARBA" id="ARBA00004606"/>
    </source>
</evidence>
<dbReference type="GO" id="GO:0005737">
    <property type="term" value="C:cytoplasm"/>
    <property type="evidence" value="ECO:0007669"/>
    <property type="project" value="TreeGrafter"/>
</dbReference>
<dbReference type="InterPro" id="IPR024571">
    <property type="entry name" value="ERAP1-like_C_dom"/>
</dbReference>
<dbReference type="Pfam" id="PF01433">
    <property type="entry name" value="Peptidase_M1"/>
    <property type="match status" value="1"/>
</dbReference>
<feature type="domain" description="ERAP1-like C-terminal" evidence="25">
    <location>
        <begin position="618"/>
        <end position="939"/>
    </location>
</feature>
<evidence type="ECO:0000256" key="5">
    <source>
        <dbReference type="ARBA" id="ARBA00022475"/>
    </source>
</evidence>
<evidence type="ECO:0000256" key="22">
    <source>
        <dbReference type="PIRSR" id="PIRSR634016-4"/>
    </source>
</evidence>
<evidence type="ECO:0000256" key="8">
    <source>
        <dbReference type="ARBA" id="ARBA00022692"/>
    </source>
</evidence>
<keyword evidence="8 23" id="KW-0812">Transmembrane</keyword>
<protein>
    <recommendedName>
        <fullName evidence="23">Aminopeptidase</fullName>
        <ecNumber evidence="23">3.4.11.-</ecNumber>
    </recommendedName>
</protein>
<keyword evidence="17" id="KW-1015">Disulfide bond</keyword>
<dbReference type="CDD" id="cd09601">
    <property type="entry name" value="M1_APN-Q_like"/>
    <property type="match status" value="1"/>
</dbReference>
<keyword evidence="23" id="KW-0031">Aminopeptidase</keyword>
<evidence type="ECO:0000259" key="26">
    <source>
        <dbReference type="Pfam" id="PF17900"/>
    </source>
</evidence>
<sequence>MVAHNLDYSSVPTTAELESNGNKYTVNRRKSNGVTLSKLTLALMALAAALLIALAVGLTILLYPHCTNAAPEALLDTKSKEIAERLPTNLSPTHYRLQLIPFLHEQNFTSSGAVTITFKVNEETDKIVINAYDMQILKDSVKVRELNGTESISVKDQRFNNVSESYTIDLSENLLKDKEYDVEMKFIGQLRDNMQGFYRSQYLDSKTNTIKRMASTQFSPTDARRAFPCFDEPAFKAKFTISIGRPSNMSSLSNMPKRTTDTMIERENWEWDHYAETPTMSTFIVAFIVSDLQAYRYNNPSGTQFTVHTRLRTADQIKLAIELSPKILDYYENYFKIKFPLPKIDLVAVPDFGFNAMENWGLITFRETALLFDENTATVEDKKHIVGVLAHELVHQWFGNLVTPAWWNDLWLKEGFANYLRYLSIHQVQPSWKIGDEFLLDETYQAFKFDYFKSSRPITLNVVNVDNIRQMFDSISYSKGASVIRMVSKIIGEDNFKQGMIRYLNQYQFSNGNHDNLWDSLTAQTENIKLESSLKNIMDTWILQAGFPVVTAVRNSTTGTVHLSQKRFLLSKENASDALWWIPISYASDTNPQLDDTSPKFWLKNEPEASVTINANHWWLLNLQQTGYYIVNYDEHNWRKLVENVMIFPLETRVQLISDSMDLARANLLDYDIPLRMLTNLAIQDKDISFITHQAALNKVSYLYSMLINSPIHKKFQNFIFRIFDNALTNVDFNDQPHDEYLVQRIRKLIVEWACKKSESMCTNNAQKLFRKWIENPVQNKIRPNIQKVVLCTSVREGGELEWELVYKHFMKTDSVFEKNILLEALGCSQKPWILNRYLDLIMQNNTAIRKQDSPQVFKAVANNPVGSSLAFSYIRSNWDQLNQHFGSAFSIISKMVAELPTYMNTEYQLIELKNFKKNNQNHLGTSSQAWDRVIETVQSNVEWMGHSYKSIEKWLSDQAHYYGLQNTMVDSTGKAEL</sequence>
<comment type="similarity">
    <text evidence="4 23">Belongs to the peptidase M1 family.</text>
</comment>
<dbReference type="GO" id="GO:0043171">
    <property type="term" value="P:peptide catabolic process"/>
    <property type="evidence" value="ECO:0007669"/>
    <property type="project" value="TreeGrafter"/>
</dbReference>
<keyword evidence="10" id="KW-0732">Signal</keyword>
<dbReference type="InterPro" id="IPR034016">
    <property type="entry name" value="M1_APN-typ"/>
</dbReference>
<evidence type="ECO:0000256" key="23">
    <source>
        <dbReference type="RuleBase" id="RU364040"/>
    </source>
</evidence>
<evidence type="ECO:0000259" key="24">
    <source>
        <dbReference type="Pfam" id="PF01433"/>
    </source>
</evidence>
<dbReference type="GO" id="GO:0042277">
    <property type="term" value="F:peptide binding"/>
    <property type="evidence" value="ECO:0007669"/>
    <property type="project" value="TreeGrafter"/>
</dbReference>
<keyword evidence="16 23" id="KW-0472">Membrane</keyword>
<dbReference type="InterPro" id="IPR050344">
    <property type="entry name" value="Peptidase_M1_aminopeptidases"/>
</dbReference>
<comment type="subcellular location">
    <subcellularLocation>
        <location evidence="3">Cell membrane</location>
        <topology evidence="3">Lipid-anchor</topology>
        <topology evidence="3">GPI-anchor</topology>
    </subcellularLocation>
    <subcellularLocation>
        <location evidence="2">Membrane</location>
        <topology evidence="2">Single-pass type II membrane protein</topology>
    </subcellularLocation>
</comment>
<dbReference type="InterPro" id="IPR045357">
    <property type="entry name" value="Aminopeptidase_N-like_N"/>
</dbReference>
<evidence type="ECO:0000313" key="29">
    <source>
        <dbReference type="Proteomes" id="UP000327044"/>
    </source>
</evidence>
<keyword evidence="15 23" id="KW-0482">Metalloprotease</keyword>
<evidence type="ECO:0000256" key="18">
    <source>
        <dbReference type="ARBA" id="ARBA00023180"/>
    </source>
</evidence>
<feature type="domain" description="Aminopeptidase N-like N-terminal" evidence="26">
    <location>
        <begin position="92"/>
        <end position="283"/>
    </location>
</feature>
<evidence type="ECO:0000259" key="25">
    <source>
        <dbReference type="Pfam" id="PF11838"/>
    </source>
</evidence>
<dbReference type="InterPro" id="IPR042097">
    <property type="entry name" value="Aminopeptidase_N-like_N_sf"/>
</dbReference>
<dbReference type="FunFam" id="1.25.50.20:FF:000001">
    <property type="entry name" value="Aminopeptidase"/>
    <property type="match status" value="1"/>
</dbReference>
<keyword evidence="19" id="KW-0449">Lipoprotein</keyword>
<comment type="cofactor">
    <cofactor evidence="21 23">
        <name>Zn(2+)</name>
        <dbReference type="ChEBI" id="CHEBI:29105"/>
    </cofactor>
    <text evidence="21 23">Binds 1 zinc ion per subunit.</text>
</comment>
<dbReference type="EMBL" id="VVIM01000004">
    <property type="protein sequence ID" value="KAB0800623.1"/>
    <property type="molecule type" value="Genomic_DNA"/>
</dbReference>
<evidence type="ECO:0000256" key="20">
    <source>
        <dbReference type="PIRSR" id="PIRSR634016-1"/>
    </source>
</evidence>
<evidence type="ECO:0000256" key="11">
    <source>
        <dbReference type="ARBA" id="ARBA00022801"/>
    </source>
</evidence>
<dbReference type="GO" id="GO:0070006">
    <property type="term" value="F:metalloaminopeptidase activity"/>
    <property type="evidence" value="ECO:0007669"/>
    <property type="project" value="TreeGrafter"/>
</dbReference>
<dbReference type="GO" id="GO:0016285">
    <property type="term" value="F:alanyl aminopeptidase activity"/>
    <property type="evidence" value="ECO:0007669"/>
    <property type="project" value="UniProtKB-EC"/>
</dbReference>
<comment type="catalytic activity">
    <reaction evidence="1">
        <text>Release of an N-terminal amino acid, Xaa-|-Yaa- from a peptide, amide or arylamide. Xaa is preferably Ala, but may be most amino acids including Pro (slow action). When a terminal hydrophobic residue is followed by a prolyl residue, the two may be released as an intact Xaa-Pro dipeptide.</text>
        <dbReference type="EC" id="3.4.11.2"/>
    </reaction>
</comment>
<keyword evidence="14 23" id="KW-1133">Transmembrane helix</keyword>
<accession>A0A1Y1KEA9</accession>
<evidence type="ECO:0000313" key="28">
    <source>
        <dbReference type="EMBL" id="KAB0800623.1"/>
    </source>
</evidence>
<dbReference type="Proteomes" id="UP000327044">
    <property type="component" value="Unassembled WGS sequence"/>
</dbReference>
<keyword evidence="5" id="KW-1003">Cell membrane</keyword>
<evidence type="ECO:0000256" key="4">
    <source>
        <dbReference type="ARBA" id="ARBA00010136"/>
    </source>
</evidence>
<dbReference type="GO" id="GO:0098552">
    <property type="term" value="C:side of membrane"/>
    <property type="evidence" value="ECO:0007669"/>
    <property type="project" value="UniProtKB-KW"/>
</dbReference>
<proteinExistence type="inferred from homology"/>
<keyword evidence="13" id="KW-0735">Signal-anchor</keyword>
<feature type="transmembrane region" description="Helical" evidence="23">
    <location>
        <begin position="39"/>
        <end position="63"/>
    </location>
</feature>
<feature type="domain" description="Peptidase M1 membrane alanine aminopeptidase" evidence="24">
    <location>
        <begin position="320"/>
        <end position="541"/>
    </location>
</feature>
<dbReference type="InterPro" id="IPR014782">
    <property type="entry name" value="Peptidase_M1_dom"/>
</dbReference>
<organism evidence="27">
    <name type="scientific">Photinus pyralis</name>
    <name type="common">Common eastern firefly</name>
    <name type="synonym">Lampyris pyralis</name>
    <dbReference type="NCBI Taxonomy" id="7054"/>
    <lineage>
        <taxon>Eukaryota</taxon>
        <taxon>Metazoa</taxon>
        <taxon>Ecdysozoa</taxon>
        <taxon>Arthropoda</taxon>
        <taxon>Hexapoda</taxon>
        <taxon>Insecta</taxon>
        <taxon>Pterygota</taxon>
        <taxon>Neoptera</taxon>
        <taxon>Endopterygota</taxon>
        <taxon>Coleoptera</taxon>
        <taxon>Polyphaga</taxon>
        <taxon>Elateriformia</taxon>
        <taxon>Elateroidea</taxon>
        <taxon>Lampyridae</taxon>
        <taxon>Lampyrinae</taxon>
        <taxon>Photinus</taxon>
    </lineage>
</organism>
<dbReference type="FunFam" id="2.60.40.1910:FF:000008">
    <property type="entry name" value="Aminopeptidase"/>
    <property type="match status" value="1"/>
</dbReference>
<evidence type="ECO:0000256" key="3">
    <source>
        <dbReference type="ARBA" id="ARBA00004609"/>
    </source>
</evidence>
<dbReference type="EMBL" id="GEZM01086043">
    <property type="protein sequence ID" value="JAV59822.1"/>
    <property type="molecule type" value="Transcribed_RNA"/>
</dbReference>
<dbReference type="InParanoid" id="A0A1Y1KEA9"/>
<dbReference type="InterPro" id="IPR001930">
    <property type="entry name" value="Peptidase_M1"/>
</dbReference>
<reference evidence="28" key="3">
    <citation type="submission" date="2019-08" db="EMBL/GenBank/DDBJ databases">
        <authorList>
            <consortium name="Photinus pyralis genome working group"/>
            <person name="Fallon T.R."/>
            <person name="Sander Lower S.E."/>
            <person name="Weng J.-K."/>
        </authorList>
    </citation>
    <scope>NUCLEOTIDE SEQUENCE</scope>
    <source>
        <strain evidence="28">1611_PpyrPB1</strain>
        <tissue evidence="28">Whole body</tissue>
    </source>
</reference>
<evidence type="ECO:0000256" key="14">
    <source>
        <dbReference type="ARBA" id="ARBA00022989"/>
    </source>
</evidence>
<dbReference type="GO" id="GO:0006508">
    <property type="term" value="P:proteolysis"/>
    <property type="evidence" value="ECO:0007669"/>
    <property type="project" value="UniProtKB-KW"/>
</dbReference>
<feature type="binding site" evidence="21">
    <location>
        <position position="391"/>
    </location>
    <ligand>
        <name>Zn(2+)</name>
        <dbReference type="ChEBI" id="CHEBI:29105"/>
        <note>catalytic</note>
    </ligand>
</feature>
<dbReference type="Gene3D" id="1.10.390.10">
    <property type="entry name" value="Neutral Protease Domain 2"/>
    <property type="match status" value="1"/>
</dbReference>
<dbReference type="GO" id="GO:0005615">
    <property type="term" value="C:extracellular space"/>
    <property type="evidence" value="ECO:0007669"/>
    <property type="project" value="TreeGrafter"/>
</dbReference>
<keyword evidence="7 23" id="KW-0645">Protease</keyword>
<evidence type="ECO:0000256" key="13">
    <source>
        <dbReference type="ARBA" id="ARBA00022968"/>
    </source>
</evidence>
<reference evidence="28 29" key="2">
    <citation type="journal article" date="2018" name="Elife">
        <title>Firefly genomes illuminate parallel origins of bioluminescence in beetles.</title>
        <authorList>
            <person name="Fallon T.R."/>
            <person name="Lower S.E."/>
            <person name="Chang C.H."/>
            <person name="Bessho-Uehara M."/>
            <person name="Martin G.J."/>
            <person name="Bewick A.J."/>
            <person name="Behringer M."/>
            <person name="Debat H.J."/>
            <person name="Wong I."/>
            <person name="Day J.C."/>
            <person name="Suvorov A."/>
            <person name="Silva C.J."/>
            <person name="Stanger-Hall K.F."/>
            <person name="Hall D.W."/>
            <person name="Schmitz R.J."/>
            <person name="Nelson D.R."/>
            <person name="Lewis S.M."/>
            <person name="Shigenobu S."/>
            <person name="Bybee S.M."/>
            <person name="Larracuente A.M."/>
            <person name="Oba Y."/>
            <person name="Weng J.K."/>
        </authorList>
    </citation>
    <scope>NUCLEOTIDE SEQUENCE [LARGE SCALE GENOMIC DNA]</scope>
    <source>
        <strain evidence="28">1611_PpyrPB1</strain>
        <tissue evidence="28">Whole body</tissue>
    </source>
</reference>
<dbReference type="SUPFAM" id="SSF55486">
    <property type="entry name" value="Metalloproteases ('zincins'), catalytic domain"/>
    <property type="match status" value="1"/>
</dbReference>
<dbReference type="OrthoDB" id="510539at2759"/>
<keyword evidence="6" id="KW-0336">GPI-anchor</keyword>
<keyword evidence="18" id="KW-0325">Glycoprotein</keyword>
<gene>
    <name evidence="28" type="ORF">PPYR_06363</name>
</gene>
<dbReference type="EMBL" id="GEZM01086042">
    <property type="protein sequence ID" value="JAV59823.1"/>
    <property type="molecule type" value="Transcribed_RNA"/>
</dbReference>
<dbReference type="AlphaFoldDB" id="A0A1Y1KEA9"/>
<evidence type="ECO:0000256" key="16">
    <source>
        <dbReference type="ARBA" id="ARBA00023136"/>
    </source>
</evidence>
<dbReference type="Pfam" id="PF17900">
    <property type="entry name" value="Peptidase_M1_N"/>
    <property type="match status" value="1"/>
</dbReference>
<evidence type="ECO:0000256" key="6">
    <source>
        <dbReference type="ARBA" id="ARBA00022622"/>
    </source>
</evidence>
<dbReference type="EC" id="3.4.11.-" evidence="23"/>
<dbReference type="FunFam" id="1.10.390.10:FF:000016">
    <property type="entry name" value="Glutamyl aminopeptidase"/>
    <property type="match status" value="1"/>
</dbReference>
<evidence type="ECO:0000256" key="9">
    <source>
        <dbReference type="ARBA" id="ARBA00022723"/>
    </source>
</evidence>
<dbReference type="SUPFAM" id="SSF63737">
    <property type="entry name" value="Leukotriene A4 hydrolase N-terminal domain"/>
    <property type="match status" value="1"/>
</dbReference>
<dbReference type="InterPro" id="IPR027268">
    <property type="entry name" value="Peptidase_M4/M1_CTD_sf"/>
</dbReference>
<evidence type="ECO:0000313" key="27">
    <source>
        <dbReference type="EMBL" id="JAV59822.1"/>
    </source>
</evidence>
<dbReference type="Gene3D" id="1.25.50.20">
    <property type="match status" value="1"/>
</dbReference>
<feature type="site" description="Transition state stabilizer" evidence="22">
    <location>
        <position position="477"/>
    </location>
</feature>
<dbReference type="PRINTS" id="PR00756">
    <property type="entry name" value="ALADIPTASE"/>
</dbReference>
<keyword evidence="11 23" id="KW-0378">Hydrolase</keyword>
<dbReference type="GO" id="GO:0005886">
    <property type="term" value="C:plasma membrane"/>
    <property type="evidence" value="ECO:0007669"/>
    <property type="project" value="UniProtKB-SubCell"/>
</dbReference>